<sequence length="140" mass="15717">DEMMKRESGLGLSELFKKYGEKYFRSLENEIIEKISNTTNTVIVVGGGSILKGKNVKALKRNGLLISLITSKINLKINKGKDEKSRLLSQWDQLFQSAKGILNLKTPSFPAADYIIDITDLSIEEINQKIIKKLGRGNFD</sequence>
<dbReference type="GO" id="GO:0004765">
    <property type="term" value="F:shikimate kinase activity"/>
    <property type="evidence" value="ECO:0007669"/>
    <property type="project" value="TreeGrafter"/>
</dbReference>
<dbReference type="PANTHER" id="PTHR21087">
    <property type="entry name" value="SHIKIMATE KINASE"/>
    <property type="match status" value="1"/>
</dbReference>
<dbReference type="Gene3D" id="3.40.50.300">
    <property type="entry name" value="P-loop containing nucleotide triphosphate hydrolases"/>
    <property type="match status" value="1"/>
</dbReference>
<evidence type="ECO:0008006" key="4">
    <source>
        <dbReference type="Google" id="ProtNLM"/>
    </source>
</evidence>
<name>X1QDL5_9ZZZZ</name>
<organism evidence="3">
    <name type="scientific">marine sediment metagenome</name>
    <dbReference type="NCBI Taxonomy" id="412755"/>
    <lineage>
        <taxon>unclassified sequences</taxon>
        <taxon>metagenomes</taxon>
        <taxon>ecological metagenomes</taxon>
    </lineage>
</organism>
<dbReference type="GO" id="GO:0009073">
    <property type="term" value="P:aromatic amino acid family biosynthetic process"/>
    <property type="evidence" value="ECO:0007669"/>
    <property type="project" value="UniProtKB-KW"/>
</dbReference>
<accession>X1QDL5</accession>
<keyword evidence="1" id="KW-0028">Amino-acid biosynthesis</keyword>
<comment type="caution">
    <text evidence="3">The sequence shown here is derived from an EMBL/GenBank/DDBJ whole genome shotgun (WGS) entry which is preliminary data.</text>
</comment>
<dbReference type="SUPFAM" id="SSF52540">
    <property type="entry name" value="P-loop containing nucleoside triphosphate hydrolases"/>
    <property type="match status" value="1"/>
</dbReference>
<dbReference type="Pfam" id="PF01202">
    <property type="entry name" value="SKI"/>
    <property type="match status" value="1"/>
</dbReference>
<gene>
    <name evidence="3" type="ORF">S06H3_54202</name>
</gene>
<dbReference type="AlphaFoldDB" id="X1QDL5"/>
<evidence type="ECO:0000256" key="1">
    <source>
        <dbReference type="ARBA" id="ARBA00022605"/>
    </source>
</evidence>
<proteinExistence type="predicted"/>
<reference evidence="3" key="1">
    <citation type="journal article" date="2014" name="Front. Microbiol.">
        <title>High frequency of phylogenetically diverse reductive dehalogenase-homologous genes in deep subseafloor sedimentary metagenomes.</title>
        <authorList>
            <person name="Kawai M."/>
            <person name="Futagami T."/>
            <person name="Toyoda A."/>
            <person name="Takaki Y."/>
            <person name="Nishi S."/>
            <person name="Hori S."/>
            <person name="Arai W."/>
            <person name="Tsubouchi T."/>
            <person name="Morono Y."/>
            <person name="Uchiyama I."/>
            <person name="Ito T."/>
            <person name="Fujiyama A."/>
            <person name="Inagaki F."/>
            <person name="Takami H."/>
        </authorList>
    </citation>
    <scope>NUCLEOTIDE SEQUENCE</scope>
    <source>
        <strain evidence="3">Expedition CK06-06</strain>
    </source>
</reference>
<evidence type="ECO:0000313" key="3">
    <source>
        <dbReference type="EMBL" id="GAI49095.1"/>
    </source>
</evidence>
<dbReference type="PANTHER" id="PTHR21087:SF16">
    <property type="entry name" value="SHIKIMATE KINASE 1, CHLOROPLASTIC"/>
    <property type="match status" value="1"/>
</dbReference>
<keyword evidence="2" id="KW-0057">Aromatic amino acid biosynthesis</keyword>
<dbReference type="InterPro" id="IPR027417">
    <property type="entry name" value="P-loop_NTPase"/>
</dbReference>
<protein>
    <recommendedName>
        <fullName evidence="4">Shikimate kinase</fullName>
    </recommendedName>
</protein>
<dbReference type="GO" id="GO:0008652">
    <property type="term" value="P:amino acid biosynthetic process"/>
    <property type="evidence" value="ECO:0007669"/>
    <property type="project" value="UniProtKB-KW"/>
</dbReference>
<evidence type="ECO:0000256" key="2">
    <source>
        <dbReference type="ARBA" id="ARBA00023141"/>
    </source>
</evidence>
<feature type="non-terminal residue" evidence="3">
    <location>
        <position position="1"/>
    </location>
</feature>
<dbReference type="InterPro" id="IPR031322">
    <property type="entry name" value="Shikimate/glucono_kinase"/>
</dbReference>
<dbReference type="EMBL" id="BARV01034639">
    <property type="protein sequence ID" value="GAI49095.1"/>
    <property type="molecule type" value="Genomic_DNA"/>
</dbReference>
<dbReference type="GO" id="GO:0005829">
    <property type="term" value="C:cytosol"/>
    <property type="evidence" value="ECO:0007669"/>
    <property type="project" value="TreeGrafter"/>
</dbReference>